<gene>
    <name evidence="4 7" type="primary">fliE</name>
    <name evidence="7" type="ORF">Q6348_02805</name>
</gene>
<sequence length="104" mass="10345">MSIQAIGALGGLPGPGAVGGATATTPTDPTSGAVFGGTLAGQVDHLQAMQSTADGLAVKAVTGDLNDIHDYTIAASEASVAMELTSALRNKAIEAFTEIMRMQA</sequence>
<comment type="caution">
    <text evidence="7">The sequence shown here is derived from an EMBL/GenBank/DDBJ whole genome shotgun (WGS) entry which is preliminary data.</text>
</comment>
<evidence type="ECO:0000313" key="7">
    <source>
        <dbReference type="EMBL" id="MDO8106124.1"/>
    </source>
</evidence>
<reference evidence="7 8" key="1">
    <citation type="submission" date="2023-07" db="EMBL/GenBank/DDBJ databases">
        <title>Description of novel actinomycetes strains, isolated from tidal flat sediment.</title>
        <authorList>
            <person name="Lu C."/>
        </authorList>
    </citation>
    <scope>NUCLEOTIDE SEQUENCE [LARGE SCALE GENOMIC DNA]</scope>
    <source>
        <strain evidence="7 8">SYSU T00b441</strain>
    </source>
</reference>
<keyword evidence="8" id="KW-1185">Reference proteome</keyword>
<accession>A0ABT9D5P0</accession>
<protein>
    <recommendedName>
        <fullName evidence="4 5">Flagellar hook-basal body complex protein FliE</fullName>
    </recommendedName>
</protein>
<evidence type="ECO:0000313" key="8">
    <source>
        <dbReference type="Proteomes" id="UP001232536"/>
    </source>
</evidence>
<dbReference type="InterPro" id="IPR001624">
    <property type="entry name" value="FliE"/>
</dbReference>
<evidence type="ECO:0000256" key="6">
    <source>
        <dbReference type="SAM" id="MobiDB-lite"/>
    </source>
</evidence>
<feature type="compositionally biased region" description="Gly residues" evidence="6">
    <location>
        <begin position="8"/>
        <end position="19"/>
    </location>
</feature>
<dbReference type="PANTHER" id="PTHR34653">
    <property type="match status" value="1"/>
</dbReference>
<evidence type="ECO:0000256" key="5">
    <source>
        <dbReference type="NCBIfam" id="TIGR00205"/>
    </source>
</evidence>
<dbReference type="PANTHER" id="PTHR34653:SF1">
    <property type="entry name" value="FLAGELLAR HOOK-BASAL BODY COMPLEX PROTEIN FLIE"/>
    <property type="match status" value="1"/>
</dbReference>
<feature type="region of interest" description="Disordered" evidence="6">
    <location>
        <begin position="1"/>
        <end position="30"/>
    </location>
</feature>
<dbReference type="RefSeq" id="WP_304599814.1">
    <property type="nucleotide sequence ID" value="NZ_JAUQYO010000002.1"/>
</dbReference>
<keyword evidence="7" id="KW-0282">Flagellum</keyword>
<dbReference type="Pfam" id="PF02049">
    <property type="entry name" value="FliE"/>
    <property type="match status" value="1"/>
</dbReference>
<keyword evidence="7" id="KW-0969">Cilium</keyword>
<feature type="compositionally biased region" description="Low complexity" evidence="6">
    <location>
        <begin position="20"/>
        <end position="30"/>
    </location>
</feature>
<dbReference type="EMBL" id="JAUQYP010000001">
    <property type="protein sequence ID" value="MDO8106124.1"/>
    <property type="molecule type" value="Genomic_DNA"/>
</dbReference>
<dbReference type="Proteomes" id="UP001232536">
    <property type="component" value="Unassembled WGS sequence"/>
</dbReference>
<keyword evidence="3 4" id="KW-0975">Bacterial flagellum</keyword>
<evidence type="ECO:0000256" key="3">
    <source>
        <dbReference type="ARBA" id="ARBA00023143"/>
    </source>
</evidence>
<comment type="similarity">
    <text evidence="2 4">Belongs to the FliE family.</text>
</comment>
<evidence type="ECO:0000256" key="2">
    <source>
        <dbReference type="ARBA" id="ARBA00009272"/>
    </source>
</evidence>
<evidence type="ECO:0000256" key="1">
    <source>
        <dbReference type="ARBA" id="ARBA00004117"/>
    </source>
</evidence>
<proteinExistence type="inferred from homology"/>
<comment type="subcellular location">
    <subcellularLocation>
        <location evidence="1 4">Bacterial flagellum basal body</location>
    </subcellularLocation>
</comment>
<keyword evidence="7" id="KW-0966">Cell projection</keyword>
<dbReference type="NCBIfam" id="TIGR00205">
    <property type="entry name" value="fliE"/>
    <property type="match status" value="1"/>
</dbReference>
<organism evidence="7 8">
    <name type="scientific">Actinotalea lenta</name>
    <dbReference type="NCBI Taxonomy" id="3064654"/>
    <lineage>
        <taxon>Bacteria</taxon>
        <taxon>Bacillati</taxon>
        <taxon>Actinomycetota</taxon>
        <taxon>Actinomycetes</taxon>
        <taxon>Micrococcales</taxon>
        <taxon>Cellulomonadaceae</taxon>
        <taxon>Actinotalea</taxon>
    </lineage>
</organism>
<evidence type="ECO:0000256" key="4">
    <source>
        <dbReference type="HAMAP-Rule" id="MF_00724"/>
    </source>
</evidence>
<name>A0ABT9D5P0_9CELL</name>
<dbReference type="PRINTS" id="PR01006">
    <property type="entry name" value="FLGHOOKFLIE"/>
</dbReference>
<dbReference type="HAMAP" id="MF_00724">
    <property type="entry name" value="FliE"/>
    <property type="match status" value="1"/>
</dbReference>